<keyword evidence="1" id="KW-0472">Membrane</keyword>
<keyword evidence="1" id="KW-1133">Transmembrane helix</keyword>
<keyword evidence="1" id="KW-0812">Transmembrane</keyword>
<sequence length="67" mass="7227">MGLLAKRMDLDKIVAVILVRVLLITLPSSNVVRIVIIAETQPAVKLAVSVNLEKIAIVLTVIVVVIK</sequence>
<protein>
    <recommendedName>
        <fullName evidence="3">Transmembrane protein</fullName>
    </recommendedName>
</protein>
<feature type="transmembrane region" description="Helical" evidence="1">
    <location>
        <begin position="44"/>
        <end position="66"/>
    </location>
</feature>
<organism evidence="2">
    <name type="scientific">Marseillevirus LCMAC101</name>
    <dbReference type="NCBI Taxonomy" id="2506602"/>
    <lineage>
        <taxon>Viruses</taxon>
        <taxon>Varidnaviria</taxon>
        <taxon>Bamfordvirae</taxon>
        <taxon>Nucleocytoviricota</taxon>
        <taxon>Megaviricetes</taxon>
        <taxon>Pimascovirales</taxon>
        <taxon>Pimascovirales incertae sedis</taxon>
        <taxon>Marseilleviridae</taxon>
    </lineage>
</organism>
<name>A0A481YTA2_9VIRU</name>
<evidence type="ECO:0000313" key="2">
    <source>
        <dbReference type="EMBL" id="QBK86005.1"/>
    </source>
</evidence>
<evidence type="ECO:0008006" key="3">
    <source>
        <dbReference type="Google" id="ProtNLM"/>
    </source>
</evidence>
<evidence type="ECO:0000256" key="1">
    <source>
        <dbReference type="SAM" id="Phobius"/>
    </source>
</evidence>
<gene>
    <name evidence="2" type="ORF">LCMAC101_06000</name>
</gene>
<accession>A0A481YTA2</accession>
<feature type="transmembrane region" description="Helical" evidence="1">
    <location>
        <begin position="12"/>
        <end position="38"/>
    </location>
</feature>
<reference evidence="2" key="1">
    <citation type="journal article" date="2019" name="MBio">
        <title>Virus Genomes from Deep Sea Sediments Expand the Ocean Megavirome and Support Independent Origins of Viral Gigantism.</title>
        <authorList>
            <person name="Backstrom D."/>
            <person name="Yutin N."/>
            <person name="Jorgensen S.L."/>
            <person name="Dharamshi J."/>
            <person name="Homa F."/>
            <person name="Zaremba-Niedwiedzka K."/>
            <person name="Spang A."/>
            <person name="Wolf Y.I."/>
            <person name="Koonin E.V."/>
            <person name="Ettema T.J."/>
        </authorList>
    </citation>
    <scope>NUCLEOTIDE SEQUENCE</scope>
</reference>
<proteinExistence type="predicted"/>
<dbReference type="EMBL" id="MK500328">
    <property type="protein sequence ID" value="QBK86005.1"/>
    <property type="molecule type" value="Genomic_DNA"/>
</dbReference>